<organism evidence="6 7">
    <name type="scientific">Roseomonas marmotae</name>
    <dbReference type="NCBI Taxonomy" id="2768161"/>
    <lineage>
        <taxon>Bacteria</taxon>
        <taxon>Pseudomonadati</taxon>
        <taxon>Pseudomonadota</taxon>
        <taxon>Alphaproteobacteria</taxon>
        <taxon>Acetobacterales</taxon>
        <taxon>Roseomonadaceae</taxon>
        <taxon>Roseomonas</taxon>
    </lineage>
</organism>
<keyword evidence="7" id="KW-1185">Reference proteome</keyword>
<dbReference type="Gene3D" id="3.40.190.10">
    <property type="entry name" value="Periplasmic binding protein-like II"/>
    <property type="match status" value="1"/>
</dbReference>
<dbReference type="InterPro" id="IPR000914">
    <property type="entry name" value="SBP_5_dom"/>
</dbReference>
<name>A0ABS3K7K1_9PROT</name>
<evidence type="ECO:0000256" key="2">
    <source>
        <dbReference type="ARBA" id="ARBA00005695"/>
    </source>
</evidence>
<evidence type="ECO:0000259" key="5">
    <source>
        <dbReference type="Pfam" id="PF00496"/>
    </source>
</evidence>
<evidence type="ECO:0000313" key="7">
    <source>
        <dbReference type="Proteomes" id="UP001518990"/>
    </source>
</evidence>
<keyword evidence="4" id="KW-0732">Signal</keyword>
<comment type="similarity">
    <text evidence="2">Belongs to the bacterial solute-binding protein 5 family.</text>
</comment>
<dbReference type="Gene3D" id="3.10.105.10">
    <property type="entry name" value="Dipeptide-binding Protein, Domain 3"/>
    <property type="match status" value="1"/>
</dbReference>
<sequence length="523" mass="58396">MGLTSAAAGLPLRRVQAQSRAESLRVLTEAGPNSFDPIGIGVNRYAIGVHWNAYDRLVRFGTKARPDGTLYYDYFTIEGELAERFEVSEEGTGITFFLRPDATFHDGSPVTAEDVKWSLDRVVSMPIGRPQFATGSMTSPDQFTVIDAHTIRVTTPRPDRFTLPNLAATFPVIFNSRMARAHATPTDPWASDWLRTHVAGGGAFRLENHQPGQSVMLSRFDDWKSGPLPGFRRVLWQVVPNAQSRRISLERGDADVAQDLLPQDAVSMAQEGQVKVVGAPMAGAFHFIGMNSQKPPFDKVKVRQAIAHALPYRQMFEAALFRRGQPLFGGRPDGADGTLFPQPLGYDTDPARARALLAEAGFPDGFETSFSFELSLATVAEPVSLLVQEALGRIGIKVTIDKVPGGQMGTLLERKELPFFYESSAAFLSAPDYFFRIFYHGSTRWNFGSYHNEEFRTLVERSRYETDEAAYDADVRRMIALAKQDVPIILLWQPALDTGMQKNVEGYKYLFHRMLDMRTLKRT</sequence>
<dbReference type="Proteomes" id="UP001518990">
    <property type="component" value="Unassembled WGS sequence"/>
</dbReference>
<dbReference type="PIRSF" id="PIRSF002741">
    <property type="entry name" value="MppA"/>
    <property type="match status" value="1"/>
</dbReference>
<dbReference type="EMBL" id="JACTNF010000002">
    <property type="protein sequence ID" value="MBO1073456.1"/>
    <property type="molecule type" value="Genomic_DNA"/>
</dbReference>
<dbReference type="Pfam" id="PF00496">
    <property type="entry name" value="SBP_bac_5"/>
    <property type="match status" value="1"/>
</dbReference>
<accession>A0ABS3K7K1</accession>
<gene>
    <name evidence="6" type="ORF">IAI60_02400</name>
</gene>
<dbReference type="PANTHER" id="PTHR30290">
    <property type="entry name" value="PERIPLASMIC BINDING COMPONENT OF ABC TRANSPORTER"/>
    <property type="match status" value="1"/>
</dbReference>
<dbReference type="InterPro" id="IPR039424">
    <property type="entry name" value="SBP_5"/>
</dbReference>
<proteinExistence type="inferred from homology"/>
<evidence type="ECO:0000313" key="6">
    <source>
        <dbReference type="EMBL" id="MBO1073456.1"/>
    </source>
</evidence>
<dbReference type="Gene3D" id="3.90.76.10">
    <property type="entry name" value="Dipeptide-binding Protein, Domain 1"/>
    <property type="match status" value="1"/>
</dbReference>
<dbReference type="PANTHER" id="PTHR30290:SF10">
    <property type="entry name" value="PERIPLASMIC OLIGOPEPTIDE-BINDING PROTEIN-RELATED"/>
    <property type="match status" value="1"/>
</dbReference>
<evidence type="ECO:0000256" key="1">
    <source>
        <dbReference type="ARBA" id="ARBA00004418"/>
    </source>
</evidence>
<dbReference type="InterPro" id="IPR030678">
    <property type="entry name" value="Peptide/Ni-bd"/>
</dbReference>
<dbReference type="SUPFAM" id="SSF53850">
    <property type="entry name" value="Periplasmic binding protein-like II"/>
    <property type="match status" value="1"/>
</dbReference>
<dbReference type="CDD" id="cd08512">
    <property type="entry name" value="PBP2_NikA_DppA_OppA_like_7"/>
    <property type="match status" value="1"/>
</dbReference>
<comment type="subcellular location">
    <subcellularLocation>
        <location evidence="1">Periplasm</location>
    </subcellularLocation>
</comment>
<comment type="caution">
    <text evidence="6">The sequence shown here is derived from an EMBL/GenBank/DDBJ whole genome shotgun (WGS) entry which is preliminary data.</text>
</comment>
<reference evidence="6 7" key="1">
    <citation type="submission" date="2020-09" db="EMBL/GenBank/DDBJ databases">
        <title>Roseomonas.</title>
        <authorList>
            <person name="Zhu W."/>
        </authorList>
    </citation>
    <scope>NUCLEOTIDE SEQUENCE [LARGE SCALE GENOMIC DNA]</scope>
    <source>
        <strain evidence="6 7">1311</strain>
    </source>
</reference>
<protein>
    <submittedName>
        <fullName evidence="6">ABC transporter substrate-binding protein</fullName>
    </submittedName>
</protein>
<evidence type="ECO:0000256" key="3">
    <source>
        <dbReference type="ARBA" id="ARBA00022448"/>
    </source>
</evidence>
<keyword evidence="3" id="KW-0813">Transport</keyword>
<evidence type="ECO:0000256" key="4">
    <source>
        <dbReference type="ARBA" id="ARBA00022729"/>
    </source>
</evidence>
<feature type="domain" description="Solute-binding protein family 5" evidence="5">
    <location>
        <begin position="77"/>
        <end position="443"/>
    </location>
</feature>